<name>A0A0P0Z3Y4_9HYPH</name>
<organism evidence="1">
    <name type="scientific">Aureimonas frigidaquae</name>
    <dbReference type="NCBI Taxonomy" id="424757"/>
    <lineage>
        <taxon>Bacteria</taxon>
        <taxon>Pseudomonadati</taxon>
        <taxon>Pseudomonadota</taxon>
        <taxon>Alphaproteobacteria</taxon>
        <taxon>Hyphomicrobiales</taxon>
        <taxon>Aurantimonadaceae</taxon>
        <taxon>Aureimonas</taxon>
    </lineage>
</organism>
<sequence length="178" mass="19540">MSDRRNAPLSPPERARMMRALVDELIPGDAQWPSASEAGVHGLLALRVLADWDDAAVDTLDRLVGWSAGALSSPDAARREAAVASFEAASPKLFDHLRTATVLAYYETPFVIAAIQASGRPYSARPHLTGYPMAPFDFNRDTPRHGRGHYLTTDEVTRVDTTQLDLDAAVTQRWGLQR</sequence>
<reference evidence="1" key="1">
    <citation type="journal article" date="2015" name="Proc. Natl. Acad. Sci. U.S.A.">
        <title>Bacterial clade with the ribosomal RNA operon on a small plasmid rather than the chromosome.</title>
        <authorList>
            <person name="Anda M."/>
            <person name="Ohtsubo Y."/>
            <person name="Okubo T."/>
            <person name="Sugawara M."/>
            <person name="Nagata Y."/>
            <person name="Tsuda M."/>
            <person name="Minamisawa K."/>
            <person name="Mitsui H."/>
        </authorList>
    </citation>
    <scope>NUCLEOTIDE SEQUENCE</scope>
    <source>
        <strain evidence="1">JCM 14755</strain>
    </source>
</reference>
<evidence type="ECO:0000313" key="1">
    <source>
        <dbReference type="EMBL" id="BAT28810.1"/>
    </source>
</evidence>
<dbReference type="EMBL" id="LC066377">
    <property type="protein sequence ID" value="BAT28810.1"/>
    <property type="molecule type" value="Genomic_DNA"/>
</dbReference>
<protein>
    <recommendedName>
        <fullName evidence="2">Gluconate 2-dehydrogenase subunit 3 family protein</fullName>
    </recommendedName>
</protein>
<proteinExistence type="predicted"/>
<accession>A0A0P0Z3Y4</accession>
<dbReference type="AlphaFoldDB" id="A0A0P0Z3Y4"/>
<evidence type="ECO:0008006" key="2">
    <source>
        <dbReference type="Google" id="ProtNLM"/>
    </source>
</evidence>